<reference evidence="2" key="1">
    <citation type="submission" date="2020-11" db="EMBL/GenBank/DDBJ databases">
        <authorList>
            <person name="Tran Van P."/>
        </authorList>
    </citation>
    <scope>NUCLEOTIDE SEQUENCE</scope>
</reference>
<organism evidence="2">
    <name type="scientific">Timema douglasi</name>
    <name type="common">Walking stick</name>
    <dbReference type="NCBI Taxonomy" id="61478"/>
    <lineage>
        <taxon>Eukaryota</taxon>
        <taxon>Metazoa</taxon>
        <taxon>Ecdysozoa</taxon>
        <taxon>Arthropoda</taxon>
        <taxon>Hexapoda</taxon>
        <taxon>Insecta</taxon>
        <taxon>Pterygota</taxon>
        <taxon>Neoptera</taxon>
        <taxon>Polyneoptera</taxon>
        <taxon>Phasmatodea</taxon>
        <taxon>Timematodea</taxon>
        <taxon>Timematoidea</taxon>
        <taxon>Timematidae</taxon>
        <taxon>Timema</taxon>
    </lineage>
</organism>
<sequence length="111" mass="12602">MFPQMAACSATLHLGVCPQGCDHIKPQFVSMVKAGLNYMHVTKGGSLCLWDAVFARGFKQRVVERTRAFRPRFRRENKSLPSKVRRENKSLPSKVRRENKSLPSKGLASRE</sequence>
<accession>A0A7R8VTD7</accession>
<proteinExistence type="predicted"/>
<evidence type="ECO:0000256" key="1">
    <source>
        <dbReference type="SAM" id="MobiDB-lite"/>
    </source>
</evidence>
<gene>
    <name evidence="2" type="ORF">TDIB3V08_LOCUS10678</name>
</gene>
<dbReference type="AlphaFoldDB" id="A0A7R8VTD7"/>
<protein>
    <submittedName>
        <fullName evidence="2">Uncharacterized protein</fullName>
    </submittedName>
</protein>
<evidence type="ECO:0000313" key="2">
    <source>
        <dbReference type="EMBL" id="CAD7204521.1"/>
    </source>
</evidence>
<feature type="region of interest" description="Disordered" evidence="1">
    <location>
        <begin position="74"/>
        <end position="111"/>
    </location>
</feature>
<dbReference type="EMBL" id="OA572549">
    <property type="protein sequence ID" value="CAD7204521.1"/>
    <property type="molecule type" value="Genomic_DNA"/>
</dbReference>
<name>A0A7R8VTD7_TIMDO</name>
<feature type="compositionally biased region" description="Basic and acidic residues" evidence="1">
    <location>
        <begin position="74"/>
        <end position="100"/>
    </location>
</feature>